<dbReference type="Pfam" id="PF04954">
    <property type="entry name" value="SIP"/>
    <property type="match status" value="1"/>
</dbReference>
<dbReference type="InterPro" id="IPR039374">
    <property type="entry name" value="SIP_fam"/>
</dbReference>
<dbReference type="Gene3D" id="3.40.50.80">
    <property type="entry name" value="Nucleotide-binding domain of ferredoxin-NADP reductase (FNR) module"/>
    <property type="match status" value="1"/>
</dbReference>
<reference evidence="3" key="1">
    <citation type="submission" date="2018-12" db="EMBL/GenBank/DDBJ databases">
        <title>Genome sequence of Peanibacillus sp.</title>
        <authorList>
            <person name="Subramani G."/>
            <person name="Srinivasan S."/>
            <person name="Kim M.K."/>
        </authorList>
    </citation>
    <scope>NUCLEOTIDE SEQUENCE [LARGE SCALE GENOMIC DNA]</scope>
    <source>
        <strain evidence="3">18JY67-1</strain>
    </source>
</reference>
<dbReference type="PANTHER" id="PTHR30157:SF0">
    <property type="entry name" value="NADPH-DEPENDENT FERRIC-CHELATE REDUCTASE"/>
    <property type="match status" value="1"/>
</dbReference>
<evidence type="ECO:0000259" key="1">
    <source>
        <dbReference type="PROSITE" id="PS51384"/>
    </source>
</evidence>
<dbReference type="PROSITE" id="PS51384">
    <property type="entry name" value="FAD_FR"/>
    <property type="match status" value="1"/>
</dbReference>
<dbReference type="AlphaFoldDB" id="A0A3S9A061"/>
<dbReference type="InterPro" id="IPR008333">
    <property type="entry name" value="Cbr1-like_FAD-bd_dom"/>
</dbReference>
<dbReference type="Proteomes" id="UP000272528">
    <property type="component" value="Chromosome"/>
</dbReference>
<dbReference type="KEGG" id="palb:EJC50_04850"/>
<dbReference type="InterPro" id="IPR017938">
    <property type="entry name" value="Riboflavin_synthase-like_b-brl"/>
</dbReference>
<dbReference type="OrthoDB" id="3745257at2"/>
<protein>
    <submittedName>
        <fullName evidence="2">Siderophore-interacting protein</fullName>
    </submittedName>
</protein>
<dbReference type="SUPFAM" id="SSF63380">
    <property type="entry name" value="Riboflavin synthase domain-like"/>
    <property type="match status" value="1"/>
</dbReference>
<keyword evidence="3" id="KW-1185">Reference proteome</keyword>
<dbReference type="RefSeq" id="WP_126013090.1">
    <property type="nucleotide sequence ID" value="NZ_CP034437.1"/>
</dbReference>
<dbReference type="Pfam" id="PF00970">
    <property type="entry name" value="FAD_binding_6"/>
    <property type="match status" value="1"/>
</dbReference>
<sequence length="243" mass="27669">MGFMENMAKRFSQEAVVLQKRQIAAHTYRISMQLKGEKEFAYTPGEFLRVLVGLDQDAKFMDMIRTYSVWNYDAKSRTIDMAVSTVSAGAGASWAERISPGDAVYYSGPKGKFTVSEDDAISDYYILIGDLSALAHLYEIRRHLPAQKQVHSFVYSDSEKDFFTDLDGSTPLTFSKLPMNPSQELIEQLRPIVQHASGRGMVYVGGDGRLCAELYRYFKKELQWEARQIKTKPFWMPGRKGLE</sequence>
<dbReference type="EMBL" id="CP034437">
    <property type="protein sequence ID" value="AZN39072.1"/>
    <property type="molecule type" value="Genomic_DNA"/>
</dbReference>
<dbReference type="InterPro" id="IPR017927">
    <property type="entry name" value="FAD-bd_FR_type"/>
</dbReference>
<name>A0A3S9A061_9BACL</name>
<evidence type="ECO:0000313" key="2">
    <source>
        <dbReference type="EMBL" id="AZN39072.1"/>
    </source>
</evidence>
<dbReference type="PANTHER" id="PTHR30157">
    <property type="entry name" value="FERRIC REDUCTASE, NADPH-DEPENDENT"/>
    <property type="match status" value="1"/>
</dbReference>
<accession>A0A3S9A061</accession>
<dbReference type="Gene3D" id="2.40.30.10">
    <property type="entry name" value="Translation factors"/>
    <property type="match status" value="1"/>
</dbReference>
<gene>
    <name evidence="2" type="ORF">EJC50_04850</name>
</gene>
<dbReference type="GO" id="GO:0016491">
    <property type="term" value="F:oxidoreductase activity"/>
    <property type="evidence" value="ECO:0007669"/>
    <property type="project" value="InterPro"/>
</dbReference>
<dbReference type="InterPro" id="IPR039261">
    <property type="entry name" value="FNR_nucleotide-bd"/>
</dbReference>
<organism evidence="2 3">
    <name type="scientific">Paenibacillus albus</name>
    <dbReference type="NCBI Taxonomy" id="2495582"/>
    <lineage>
        <taxon>Bacteria</taxon>
        <taxon>Bacillati</taxon>
        <taxon>Bacillota</taxon>
        <taxon>Bacilli</taxon>
        <taxon>Bacillales</taxon>
        <taxon>Paenibacillaceae</taxon>
        <taxon>Paenibacillus</taxon>
    </lineage>
</organism>
<dbReference type="CDD" id="cd06193">
    <property type="entry name" value="siderophore_interacting"/>
    <property type="match status" value="1"/>
</dbReference>
<dbReference type="InterPro" id="IPR007037">
    <property type="entry name" value="SIP_rossman_dom"/>
</dbReference>
<proteinExistence type="predicted"/>
<feature type="domain" description="FAD-binding FR-type" evidence="1">
    <location>
        <begin position="10"/>
        <end position="116"/>
    </location>
</feature>
<evidence type="ECO:0000313" key="3">
    <source>
        <dbReference type="Proteomes" id="UP000272528"/>
    </source>
</evidence>